<proteinExistence type="inferred from homology"/>
<dbReference type="GO" id="GO:0022857">
    <property type="term" value="F:transmembrane transporter activity"/>
    <property type="evidence" value="ECO:0007669"/>
    <property type="project" value="UniProtKB-ARBA"/>
</dbReference>
<dbReference type="SMART" id="SM00382">
    <property type="entry name" value="AAA"/>
    <property type="match status" value="1"/>
</dbReference>
<dbReference type="InterPro" id="IPR027417">
    <property type="entry name" value="P-loop_NTPase"/>
</dbReference>
<comment type="similarity">
    <text evidence="4">Belongs to the ABC transporter superfamily. Macrolide exporter (TC 3.A.1.122) family.</text>
</comment>
<protein>
    <submittedName>
        <fullName evidence="6">ABC transporter ATP-binding protein</fullName>
    </submittedName>
</protein>
<dbReference type="Pfam" id="PF00005">
    <property type="entry name" value="ABC_tran"/>
    <property type="match status" value="1"/>
</dbReference>
<dbReference type="KEGG" id="pxi:J5O05_21045"/>
<keyword evidence="7" id="KW-1185">Reference proteome</keyword>
<evidence type="ECO:0000256" key="2">
    <source>
        <dbReference type="ARBA" id="ARBA00022741"/>
    </source>
</evidence>
<keyword evidence="2" id="KW-0547">Nucleotide-binding</keyword>
<dbReference type="InterPro" id="IPR017911">
    <property type="entry name" value="MacB-like_ATP-bd"/>
</dbReference>
<dbReference type="RefSeq" id="WP_208844886.1">
    <property type="nucleotide sequence ID" value="NZ_CP072135.1"/>
</dbReference>
<evidence type="ECO:0000313" key="7">
    <source>
        <dbReference type="Proteomes" id="UP000664904"/>
    </source>
</evidence>
<dbReference type="InterPro" id="IPR003439">
    <property type="entry name" value="ABC_transporter-like_ATP-bd"/>
</dbReference>
<dbReference type="GO" id="GO:0005524">
    <property type="term" value="F:ATP binding"/>
    <property type="evidence" value="ECO:0007669"/>
    <property type="project" value="UniProtKB-KW"/>
</dbReference>
<evidence type="ECO:0000313" key="6">
    <source>
        <dbReference type="EMBL" id="QTH73267.1"/>
    </source>
</evidence>
<reference evidence="6" key="1">
    <citation type="submission" date="2021-03" db="EMBL/GenBank/DDBJ databases">
        <title>Complete Genome of Pseudoalteromonas xiamenensis STKMTI.2, a new potential marine bacterium producing anti-Vibrio compounds.</title>
        <authorList>
            <person name="Handayani D.P."/>
            <person name="Isnansetyo A."/>
            <person name="Istiqomah I."/>
            <person name="Jumina J."/>
        </authorList>
    </citation>
    <scope>NUCLEOTIDE SEQUENCE</scope>
    <source>
        <strain evidence="6">STKMTI.2</strain>
        <plasmid evidence="6">unnamed5</plasmid>
    </source>
</reference>
<name>A0A975DL66_9GAMM</name>
<dbReference type="InterPro" id="IPR003593">
    <property type="entry name" value="AAA+_ATPase"/>
</dbReference>
<dbReference type="CDD" id="cd03255">
    <property type="entry name" value="ABC_MJ0796_LolCDE_FtsE"/>
    <property type="match status" value="1"/>
</dbReference>
<keyword evidence="3 6" id="KW-0067">ATP-binding</keyword>
<dbReference type="PANTHER" id="PTHR42798">
    <property type="entry name" value="LIPOPROTEIN-RELEASING SYSTEM ATP-BINDING PROTEIN LOLD"/>
    <property type="match status" value="1"/>
</dbReference>
<dbReference type="InterPro" id="IPR017871">
    <property type="entry name" value="ABC_transporter-like_CS"/>
</dbReference>
<organism evidence="6 7">
    <name type="scientific">Pseudoalteromonas xiamenensis</name>
    <dbReference type="NCBI Taxonomy" id="882626"/>
    <lineage>
        <taxon>Bacteria</taxon>
        <taxon>Pseudomonadati</taxon>
        <taxon>Pseudomonadota</taxon>
        <taxon>Gammaproteobacteria</taxon>
        <taxon>Alteromonadales</taxon>
        <taxon>Pseudoalteromonadaceae</taxon>
        <taxon>Pseudoalteromonas</taxon>
    </lineage>
</organism>
<dbReference type="GO" id="GO:0016887">
    <property type="term" value="F:ATP hydrolysis activity"/>
    <property type="evidence" value="ECO:0007669"/>
    <property type="project" value="InterPro"/>
</dbReference>
<evidence type="ECO:0000259" key="5">
    <source>
        <dbReference type="PROSITE" id="PS50893"/>
    </source>
</evidence>
<keyword evidence="6" id="KW-0614">Plasmid</keyword>
<dbReference type="EMBL" id="CP072135">
    <property type="protein sequence ID" value="QTH73267.1"/>
    <property type="molecule type" value="Genomic_DNA"/>
</dbReference>
<evidence type="ECO:0000256" key="1">
    <source>
        <dbReference type="ARBA" id="ARBA00022448"/>
    </source>
</evidence>
<dbReference type="FunFam" id="3.40.50.300:FF:000032">
    <property type="entry name" value="Export ABC transporter ATP-binding protein"/>
    <property type="match status" value="1"/>
</dbReference>
<dbReference type="AlphaFoldDB" id="A0A975DL66"/>
<dbReference type="PANTHER" id="PTHR42798:SF6">
    <property type="entry name" value="CELL DIVISION ATP-BINDING PROTEIN FTSE"/>
    <property type="match status" value="1"/>
</dbReference>
<dbReference type="SUPFAM" id="SSF52540">
    <property type="entry name" value="P-loop containing nucleoside triphosphate hydrolases"/>
    <property type="match status" value="1"/>
</dbReference>
<feature type="domain" description="ABC transporter" evidence="5">
    <location>
        <begin position="7"/>
        <end position="234"/>
    </location>
</feature>
<geneLocation type="plasmid" evidence="6 7">
    <name>unnamed5</name>
</geneLocation>
<dbReference type="PROSITE" id="PS00211">
    <property type="entry name" value="ABC_TRANSPORTER_1"/>
    <property type="match status" value="1"/>
</dbReference>
<evidence type="ECO:0000256" key="3">
    <source>
        <dbReference type="ARBA" id="ARBA00022840"/>
    </source>
</evidence>
<dbReference type="Proteomes" id="UP000664904">
    <property type="component" value="Plasmid unnamed5"/>
</dbReference>
<dbReference type="GO" id="GO:1902495">
    <property type="term" value="C:transmembrane transporter complex"/>
    <property type="evidence" value="ECO:0007669"/>
    <property type="project" value="UniProtKB-ARBA"/>
</dbReference>
<evidence type="ECO:0000256" key="4">
    <source>
        <dbReference type="ARBA" id="ARBA00038388"/>
    </source>
</evidence>
<dbReference type="PROSITE" id="PS50893">
    <property type="entry name" value="ABC_TRANSPORTER_2"/>
    <property type="match status" value="1"/>
</dbReference>
<sequence>MTSQPAIQLTDLTKVYLTDSLETHALQGVNLTIEQGEFVSISGPSGCGKSTLLSILGLLDSSSSGHYFIEGEEVSQLDENRRAEFRNQKIGFVFQSFNLIDELTVFENVALVLRYRELAVSETDIRSAVQDALKKVEMSHRQQHKPNQLSGGQQQRVAIARALVGAPTVLLVDEPTGNLDSKNGDAVMMLLRELNMQGTTICMVTHDPRYADFANKQYHLLDGKIVSQPTLRAAS</sequence>
<dbReference type="Gene3D" id="3.40.50.300">
    <property type="entry name" value="P-loop containing nucleotide triphosphate hydrolases"/>
    <property type="match status" value="1"/>
</dbReference>
<gene>
    <name evidence="6" type="ORF">J5O05_21045</name>
</gene>
<accession>A0A975DL66</accession>
<keyword evidence="1" id="KW-0813">Transport</keyword>